<dbReference type="RefSeq" id="WP_256604495.1">
    <property type="nucleotide sequence ID" value="NZ_JANIBJ010000066.1"/>
</dbReference>
<evidence type="ECO:0000256" key="4">
    <source>
        <dbReference type="HAMAP-Rule" id="MF_01400"/>
    </source>
</evidence>
<name>A0ABT1TMD8_9GAMM</name>
<dbReference type="EMBL" id="JANIBJ010000066">
    <property type="protein sequence ID" value="MCQ8106383.1"/>
    <property type="molecule type" value="Genomic_DNA"/>
</dbReference>
<evidence type="ECO:0000259" key="5">
    <source>
        <dbReference type="PROSITE" id="PS51790"/>
    </source>
</evidence>
<keyword evidence="7" id="KW-1185">Reference proteome</keyword>
<dbReference type="SUPFAM" id="SSF51316">
    <property type="entry name" value="Mss4-like"/>
    <property type="match status" value="1"/>
</dbReference>
<dbReference type="GO" id="GO:0016787">
    <property type="term" value="F:hydrolase activity"/>
    <property type="evidence" value="ECO:0007669"/>
    <property type="project" value="UniProtKB-KW"/>
</dbReference>
<comment type="similarity">
    <text evidence="1 4">Belongs to the MsrB Met sulfoxide reductase family.</text>
</comment>
<keyword evidence="6" id="KW-0378">Hydrolase</keyword>
<feature type="binding site" evidence="4">
    <location>
        <position position="50"/>
    </location>
    <ligand>
        <name>Zn(2+)</name>
        <dbReference type="ChEBI" id="CHEBI:29105"/>
    </ligand>
</feature>
<evidence type="ECO:0000313" key="7">
    <source>
        <dbReference type="Proteomes" id="UP001524499"/>
    </source>
</evidence>
<dbReference type="InterPro" id="IPR002579">
    <property type="entry name" value="Met_Sox_Rdtase_MsrB_dom"/>
</dbReference>
<protein>
    <recommendedName>
        <fullName evidence="4">Peptide methionine sulfoxide reductase MsrB</fullName>
        <ecNumber evidence="4">1.8.4.12</ecNumber>
    </recommendedName>
    <alternativeName>
        <fullName evidence="4">Peptide-methionine (R)-S-oxide reductase</fullName>
    </alternativeName>
</protein>
<dbReference type="PANTHER" id="PTHR10173">
    <property type="entry name" value="METHIONINE SULFOXIDE REDUCTASE"/>
    <property type="match status" value="1"/>
</dbReference>
<dbReference type="GO" id="GO:0033743">
    <property type="term" value="F:peptide-methionine (R)-S-oxide reductase activity"/>
    <property type="evidence" value="ECO:0007669"/>
    <property type="project" value="UniProtKB-EC"/>
</dbReference>
<dbReference type="EC" id="1.8.4.12" evidence="4"/>
<dbReference type="InterPro" id="IPR028427">
    <property type="entry name" value="Met_Sox_Rdtase_MsrB"/>
</dbReference>
<gene>
    <name evidence="4 6" type="primary">msrB</name>
    <name evidence="6" type="ORF">NP590_19930</name>
</gene>
<feature type="binding site" evidence="4">
    <location>
        <position position="99"/>
    </location>
    <ligand>
        <name>Zn(2+)</name>
        <dbReference type="ChEBI" id="CHEBI:29105"/>
    </ligand>
</feature>
<dbReference type="Gene3D" id="2.170.150.20">
    <property type="entry name" value="Peptide methionine sulfoxide reductase"/>
    <property type="match status" value="1"/>
</dbReference>
<comment type="caution">
    <text evidence="6">The sequence shown here is derived from an EMBL/GenBank/DDBJ whole genome shotgun (WGS) entry which is preliminary data.</text>
</comment>
<evidence type="ECO:0000256" key="3">
    <source>
        <dbReference type="ARBA" id="ARBA00048488"/>
    </source>
</evidence>
<feature type="domain" description="MsrB" evidence="5">
    <location>
        <begin position="8"/>
        <end position="130"/>
    </location>
</feature>
<accession>A0ABT1TMD8</accession>
<sequence length="131" mass="14718">MSKPADVETNWREKLTPEQFHVCREKGTEPPFTGKYTDCTTPGVYHCVCCGQALFASEHKFHSGCGWPSFWEPLNTVSLNEHEDHSHGMHRIEVTCSQCGAHMGHVFTDGPQPTGLRYCINSVALELRETP</sequence>
<comment type="cofactor">
    <cofactor evidence="4">
        <name>Zn(2+)</name>
        <dbReference type="ChEBI" id="CHEBI:29105"/>
    </cofactor>
    <text evidence="4">Binds 1 zinc ion per subunit. The zinc ion is important for the structural integrity of the protein.</text>
</comment>
<evidence type="ECO:0000256" key="1">
    <source>
        <dbReference type="ARBA" id="ARBA00007174"/>
    </source>
</evidence>
<dbReference type="PROSITE" id="PS51790">
    <property type="entry name" value="MSRB"/>
    <property type="match status" value="1"/>
</dbReference>
<dbReference type="Proteomes" id="UP001524499">
    <property type="component" value="Unassembled WGS sequence"/>
</dbReference>
<keyword evidence="4" id="KW-0862">Zinc</keyword>
<organism evidence="6 7">
    <name type="scientific">Methylomonas subterranea</name>
    <dbReference type="NCBI Taxonomy" id="2952225"/>
    <lineage>
        <taxon>Bacteria</taxon>
        <taxon>Pseudomonadati</taxon>
        <taxon>Pseudomonadota</taxon>
        <taxon>Gammaproteobacteria</taxon>
        <taxon>Methylococcales</taxon>
        <taxon>Methylococcaceae</taxon>
        <taxon>Methylomonas</taxon>
    </lineage>
</organism>
<feature type="binding site" evidence="4">
    <location>
        <position position="47"/>
    </location>
    <ligand>
        <name>Zn(2+)</name>
        <dbReference type="ChEBI" id="CHEBI:29105"/>
    </ligand>
</feature>
<comment type="catalytic activity">
    <reaction evidence="3 4">
        <text>L-methionyl-[protein] + [thioredoxin]-disulfide + H2O = L-methionyl-(R)-S-oxide-[protein] + [thioredoxin]-dithiol</text>
        <dbReference type="Rhea" id="RHEA:24164"/>
        <dbReference type="Rhea" id="RHEA-COMP:10698"/>
        <dbReference type="Rhea" id="RHEA-COMP:10700"/>
        <dbReference type="Rhea" id="RHEA-COMP:12313"/>
        <dbReference type="Rhea" id="RHEA-COMP:12314"/>
        <dbReference type="ChEBI" id="CHEBI:15377"/>
        <dbReference type="ChEBI" id="CHEBI:16044"/>
        <dbReference type="ChEBI" id="CHEBI:29950"/>
        <dbReference type="ChEBI" id="CHEBI:45764"/>
        <dbReference type="ChEBI" id="CHEBI:50058"/>
        <dbReference type="EC" id="1.8.4.12"/>
    </reaction>
</comment>
<keyword evidence="4" id="KW-0479">Metal-binding</keyword>
<evidence type="ECO:0000313" key="6">
    <source>
        <dbReference type="EMBL" id="MCQ8106383.1"/>
    </source>
</evidence>
<feature type="active site" description="Nucleophile" evidence="4">
    <location>
        <position position="119"/>
    </location>
</feature>
<dbReference type="InterPro" id="IPR011057">
    <property type="entry name" value="Mss4-like_sf"/>
</dbReference>
<keyword evidence="2 4" id="KW-0560">Oxidoreductase</keyword>
<dbReference type="Pfam" id="PF01641">
    <property type="entry name" value="SelR"/>
    <property type="match status" value="1"/>
</dbReference>
<dbReference type="NCBIfam" id="TIGR00357">
    <property type="entry name" value="peptide-methionine (R)-S-oxide reductase MsrB"/>
    <property type="match status" value="1"/>
</dbReference>
<dbReference type="HAMAP" id="MF_01400">
    <property type="entry name" value="MsrB"/>
    <property type="match status" value="1"/>
</dbReference>
<dbReference type="PANTHER" id="PTHR10173:SF52">
    <property type="entry name" value="METHIONINE-R-SULFOXIDE REDUCTASE B1"/>
    <property type="match status" value="1"/>
</dbReference>
<proteinExistence type="inferred from homology"/>
<feature type="binding site" evidence="4">
    <location>
        <position position="96"/>
    </location>
    <ligand>
        <name>Zn(2+)</name>
        <dbReference type="ChEBI" id="CHEBI:29105"/>
    </ligand>
</feature>
<evidence type="ECO:0000256" key="2">
    <source>
        <dbReference type="ARBA" id="ARBA00023002"/>
    </source>
</evidence>
<reference evidence="6 7" key="1">
    <citation type="submission" date="2022-07" db="EMBL/GenBank/DDBJ databases">
        <title>Methylomonas rivi sp. nov., Methylomonas rosea sp. nov., Methylomonas aureus sp. nov. and Methylomonas subterranea sp. nov., four novel methanotrophs isolated from a freshwater creek and the deep terrestrial subsurface.</title>
        <authorList>
            <person name="Abin C."/>
            <person name="Sankaranarayanan K."/>
            <person name="Garner C."/>
            <person name="Sindelar R."/>
            <person name="Kotary K."/>
            <person name="Garner R."/>
            <person name="Barclay S."/>
            <person name="Lawson P."/>
            <person name="Krumholz L."/>
        </authorList>
    </citation>
    <scope>NUCLEOTIDE SEQUENCE [LARGE SCALE GENOMIC DNA]</scope>
    <source>
        <strain evidence="6 7">SURF-2</strain>
    </source>
</reference>